<organism evidence="1 2">
    <name type="scientific">Vibrio owensii CAIM 1854 = LMG 25443</name>
    <dbReference type="NCBI Taxonomy" id="1229493"/>
    <lineage>
        <taxon>Bacteria</taxon>
        <taxon>Pseudomonadati</taxon>
        <taxon>Pseudomonadota</taxon>
        <taxon>Gammaproteobacteria</taxon>
        <taxon>Vibrionales</taxon>
        <taxon>Vibrionaceae</taxon>
        <taxon>Vibrio</taxon>
    </lineage>
</organism>
<gene>
    <name evidence="1" type="ORF">H735_21915</name>
</gene>
<comment type="caution">
    <text evidence="1">The sequence shown here is derived from an EMBL/GenBank/DDBJ whole genome shotgun (WGS) entry which is preliminary data.</text>
</comment>
<name>A0A0C1Z4B4_9VIBR</name>
<reference evidence="1 2" key="1">
    <citation type="submission" date="2014-07" db="EMBL/GenBank/DDBJ databases">
        <title>Unique and conserved regions in Vibrio harveyi and related species in comparison with the shrimp pathogen Vibrio harveyi CAIM 1792.</title>
        <authorList>
            <person name="Espinoza-Valles I."/>
            <person name="Vora G."/>
            <person name="Leekitcharoenphon P."/>
            <person name="Ussery D."/>
            <person name="Hoj L."/>
            <person name="Gomez-Gil B."/>
        </authorList>
    </citation>
    <scope>NUCLEOTIDE SEQUENCE [LARGE SCALE GENOMIC DNA]</scope>
    <source>
        <strain evidence="2">CAIM 1854 / LMG 25443</strain>
    </source>
</reference>
<protein>
    <submittedName>
        <fullName evidence="1">Uncharacterized protein</fullName>
    </submittedName>
</protein>
<accession>A0A0C1Z4B4</accession>
<dbReference type="EMBL" id="JPRD01000044">
    <property type="protein sequence ID" value="KIF50964.1"/>
    <property type="molecule type" value="Genomic_DNA"/>
</dbReference>
<sequence length="243" mass="27770">MTEITEKNDITDFYPVDVAFGGHIVDALAELDPESCPHHVKAFLQRDTKQQVFRGDYDSPKAFIQAIRQFQKQTGSDGERKFNAARLPLINYYRPIGFRSASAEYAQFVESVTGWDDALLKKTNISISYLELTYRIVFMANDKASVERLVLAWHMHIARRRAGGHRFNVTYSLFGEDIDLPITIEDSQTIEANNLSHNYADGRLYAVDVEHKVNAPILYGKGVGHISPIRWKIEFRPLEEVFS</sequence>
<evidence type="ECO:0000313" key="1">
    <source>
        <dbReference type="EMBL" id="KIF50964.1"/>
    </source>
</evidence>
<proteinExistence type="predicted"/>
<dbReference type="RefSeq" id="WP_020195265.1">
    <property type="nucleotide sequence ID" value="NZ_BAOH01000018.1"/>
</dbReference>
<evidence type="ECO:0000313" key="2">
    <source>
        <dbReference type="Proteomes" id="UP000031586"/>
    </source>
</evidence>
<dbReference type="PATRIC" id="fig|1229493.5.peg.3786"/>
<dbReference type="AlphaFoldDB" id="A0A0C1Z4B4"/>
<dbReference type="Proteomes" id="UP000031586">
    <property type="component" value="Unassembled WGS sequence"/>
</dbReference>